<evidence type="ECO:0000313" key="9">
    <source>
        <dbReference type="EMBL" id="CAD7080670.1"/>
    </source>
</evidence>
<dbReference type="InterPro" id="IPR052192">
    <property type="entry name" value="Insect_Ionotropic_Sensory_Rcpt"/>
</dbReference>
<comment type="subcellular location">
    <subcellularLocation>
        <location evidence="1">Cell membrane</location>
        <topology evidence="1">Multi-pass membrane protein</topology>
    </subcellularLocation>
</comment>
<keyword evidence="6" id="KW-0675">Receptor</keyword>
<dbReference type="InParanoid" id="A0A7R8YQN7"/>
<evidence type="ECO:0000313" key="10">
    <source>
        <dbReference type="Proteomes" id="UP000594454"/>
    </source>
</evidence>
<keyword evidence="10" id="KW-1185">Reference proteome</keyword>
<dbReference type="PANTHER" id="PTHR42643:SF39">
    <property type="entry name" value="IONOTROPIC RECEPTOR 56A-RELATED"/>
    <property type="match status" value="1"/>
</dbReference>
<feature type="transmembrane region" description="Helical" evidence="8">
    <location>
        <begin position="305"/>
        <end position="329"/>
    </location>
</feature>
<keyword evidence="3 8" id="KW-0812">Transmembrane</keyword>
<reference evidence="9 10" key="1">
    <citation type="submission" date="2020-11" db="EMBL/GenBank/DDBJ databases">
        <authorList>
            <person name="Wallbank WR R."/>
            <person name="Pardo Diaz C."/>
            <person name="Kozak K."/>
            <person name="Martin S."/>
            <person name="Jiggins C."/>
            <person name="Moest M."/>
            <person name="Warren A I."/>
            <person name="Generalovic N T."/>
            <person name="Byers J.R.P. K."/>
            <person name="Montejo-Kovacevich G."/>
            <person name="Yen C E."/>
        </authorList>
    </citation>
    <scope>NUCLEOTIDE SEQUENCE [LARGE SCALE GENOMIC DNA]</scope>
</reference>
<keyword evidence="5 8" id="KW-0472">Membrane</keyword>
<protein>
    <recommendedName>
        <fullName evidence="11">Ionotropic receptor</fullName>
    </recommendedName>
</protein>
<evidence type="ECO:0000256" key="6">
    <source>
        <dbReference type="ARBA" id="ARBA00023170"/>
    </source>
</evidence>
<evidence type="ECO:0000256" key="4">
    <source>
        <dbReference type="ARBA" id="ARBA00022989"/>
    </source>
</evidence>
<accession>A0A7R8YQN7</accession>
<gene>
    <name evidence="9" type="ORF">HERILL_LOCUS3814</name>
</gene>
<dbReference type="Gene3D" id="1.10.287.70">
    <property type="match status" value="1"/>
</dbReference>
<evidence type="ECO:0000256" key="1">
    <source>
        <dbReference type="ARBA" id="ARBA00004651"/>
    </source>
</evidence>
<dbReference type="SUPFAM" id="SSF53850">
    <property type="entry name" value="Periplasmic binding protein-like II"/>
    <property type="match status" value="1"/>
</dbReference>
<evidence type="ECO:0000256" key="8">
    <source>
        <dbReference type="SAM" id="Phobius"/>
    </source>
</evidence>
<keyword evidence="7" id="KW-0325">Glycoprotein</keyword>
<evidence type="ECO:0000256" key="3">
    <source>
        <dbReference type="ARBA" id="ARBA00022692"/>
    </source>
</evidence>
<organism evidence="9 10">
    <name type="scientific">Hermetia illucens</name>
    <name type="common">Black soldier fly</name>
    <dbReference type="NCBI Taxonomy" id="343691"/>
    <lineage>
        <taxon>Eukaryota</taxon>
        <taxon>Metazoa</taxon>
        <taxon>Ecdysozoa</taxon>
        <taxon>Arthropoda</taxon>
        <taxon>Hexapoda</taxon>
        <taxon>Insecta</taxon>
        <taxon>Pterygota</taxon>
        <taxon>Neoptera</taxon>
        <taxon>Endopterygota</taxon>
        <taxon>Diptera</taxon>
        <taxon>Brachycera</taxon>
        <taxon>Stratiomyomorpha</taxon>
        <taxon>Stratiomyidae</taxon>
        <taxon>Hermetiinae</taxon>
        <taxon>Hermetia</taxon>
    </lineage>
</organism>
<dbReference type="EMBL" id="LR899010">
    <property type="protein sequence ID" value="CAD7080670.1"/>
    <property type="molecule type" value="Genomic_DNA"/>
</dbReference>
<sequence length="526" mass="60396">MHYSNLWNAPKHINPCEHDNVALEKFNRNFLLIAIIDGVAARNDLLEKIFALTYRNRMAKVIFFLAGDTTMTRTAVQALIRKCSDSSVVDVVFFQNQDHPLMFTYHPFNNLQIIKLKNVSEFFANRLMNLNKHPLKLIKFNSPPKTILSRDGEEVLGYFGHLITSYIRKRNATIDIIPRVEEVSIYKEVIDYLASRELDMTFGAMPMFHRNIGEISYPVIVEKYCVMVPAPKVIPVYRNFLQPFEENVWIAVICGAVYMTLVTYIVSAVVNGRKDISAALTTSICFIIARGEIGIYSNLNRRLLIIYLLLFLLGFILSNMYCALLTTFLTAPSYERELKTLDDLAAAGLKIVAECAEVNYLLKSDAYKKYHPLLIGLMPIDHVKMRKDLNNTNASLSPIGIFEFLDDIQKYQNDIKFKITNMCPYDVYYGVSFKDESILVEDFNSHVSLAQQSGLLNYWKTNAFFEALRSGYLRLKRGNKEFGPTQLTLIHLQIAFYIILSGLAISISAFIAEHLYHYIIYKYKQN</sequence>
<evidence type="ECO:0000256" key="5">
    <source>
        <dbReference type="ARBA" id="ARBA00023136"/>
    </source>
</evidence>
<dbReference type="OrthoDB" id="7969653at2759"/>
<evidence type="ECO:0000256" key="7">
    <source>
        <dbReference type="ARBA" id="ARBA00023180"/>
    </source>
</evidence>
<dbReference type="GO" id="GO:0005886">
    <property type="term" value="C:plasma membrane"/>
    <property type="evidence" value="ECO:0007669"/>
    <property type="project" value="UniProtKB-SubCell"/>
</dbReference>
<evidence type="ECO:0000256" key="2">
    <source>
        <dbReference type="ARBA" id="ARBA00022475"/>
    </source>
</evidence>
<dbReference type="PANTHER" id="PTHR42643">
    <property type="entry name" value="IONOTROPIC RECEPTOR 20A-RELATED"/>
    <property type="match status" value="1"/>
</dbReference>
<feature type="transmembrane region" description="Helical" evidence="8">
    <location>
        <begin position="248"/>
        <end position="270"/>
    </location>
</feature>
<keyword evidence="2" id="KW-1003">Cell membrane</keyword>
<feature type="transmembrane region" description="Helical" evidence="8">
    <location>
        <begin position="494"/>
        <end position="516"/>
    </location>
</feature>
<proteinExistence type="predicted"/>
<evidence type="ECO:0008006" key="11">
    <source>
        <dbReference type="Google" id="ProtNLM"/>
    </source>
</evidence>
<name>A0A7R8YQN7_HERIL</name>
<keyword evidence="4 8" id="KW-1133">Transmembrane helix</keyword>
<dbReference type="Proteomes" id="UP000594454">
    <property type="component" value="Chromosome 2"/>
</dbReference>
<dbReference type="AlphaFoldDB" id="A0A7R8YQN7"/>